<dbReference type="InterPro" id="IPR025420">
    <property type="entry name" value="DUF4143"/>
</dbReference>
<protein>
    <submittedName>
        <fullName evidence="3">ATPase (AAA+ superfamily)</fullName>
    </submittedName>
</protein>
<dbReference type="Proteomes" id="UP000216352">
    <property type="component" value="Unassembled WGS sequence"/>
</dbReference>
<name>A0A261FLQ8_9BIFI</name>
<evidence type="ECO:0000313" key="4">
    <source>
        <dbReference type="Proteomes" id="UP000216352"/>
    </source>
</evidence>
<dbReference type="Pfam" id="PF13635">
    <property type="entry name" value="DUF4143"/>
    <property type="match status" value="1"/>
</dbReference>
<feature type="domain" description="DUF4143" evidence="2">
    <location>
        <begin position="235"/>
        <end position="378"/>
    </location>
</feature>
<dbReference type="InterPro" id="IPR041682">
    <property type="entry name" value="AAA_14"/>
</dbReference>
<sequence length="455" mass="50381">MPVNAIVQEKLLDFEQEGIPQVFERDLSLGDVQSPARGNLVNVVVGTRRCGKTYRLYQEMRAILDAGYPRSSLMYFNFEDERLKPYSPGLLADVLDTFFAMHPDAKRDGAFLFFDEIQEVDDWGAFLRRVVDGTKATVYVTGASSKMLSAELSSEFRGRALSREMFPLSFSEFARFRGVTGVPFGDGFSSSAQADLRHACVEYLNRGGFIAPLRLSPSEGMLLLQEYAYRTVALDVVERYGLRNPRVASMFVARCLASSGRELSVNKVYGDIRSRGVSVSRETLGNLLAYYEDAFLVFPVGELSRAIADNPRSVSKIYAVDPGMFAAFAPASTVDAGQRLETAVYDKLRRGATYARKGAVSRLFVEDGGSRHEVDFVVGDAMLMDAYRLVQVSVDMADAKTRSRELSALDSAMRRYGISESTVVTMDEESDEHVSSGTIHIVPAWKWLLDGGDAS</sequence>
<dbReference type="InterPro" id="IPR027417">
    <property type="entry name" value="P-loop_NTPase"/>
</dbReference>
<dbReference type="PANTHER" id="PTHR33295:SF8">
    <property type="entry name" value="AAA+ ATPASE DOMAIN-CONTAINING PROTEIN"/>
    <property type="match status" value="1"/>
</dbReference>
<dbReference type="PANTHER" id="PTHR33295">
    <property type="entry name" value="ATPASE"/>
    <property type="match status" value="1"/>
</dbReference>
<gene>
    <name evidence="3" type="ORF">BLEM_2100</name>
</gene>
<evidence type="ECO:0000259" key="1">
    <source>
        <dbReference type="Pfam" id="PF13173"/>
    </source>
</evidence>
<dbReference type="Pfam" id="PF13173">
    <property type="entry name" value="AAA_14"/>
    <property type="match status" value="1"/>
</dbReference>
<keyword evidence="4" id="KW-1185">Reference proteome</keyword>
<accession>A0A261FLQ8</accession>
<dbReference type="EMBL" id="MWWX01000019">
    <property type="protein sequence ID" value="OZG59925.1"/>
    <property type="molecule type" value="Genomic_DNA"/>
</dbReference>
<evidence type="ECO:0000313" key="3">
    <source>
        <dbReference type="EMBL" id="OZG59925.1"/>
    </source>
</evidence>
<dbReference type="AlphaFoldDB" id="A0A261FLQ8"/>
<feature type="domain" description="AAA" evidence="1">
    <location>
        <begin position="41"/>
        <end position="173"/>
    </location>
</feature>
<dbReference type="RefSeq" id="WP_072726139.1">
    <property type="nucleotide sequence ID" value="NZ_MWWX01000019.1"/>
</dbReference>
<dbReference type="OrthoDB" id="9801684at2"/>
<comment type="caution">
    <text evidence="3">The sequence shown here is derived from an EMBL/GenBank/DDBJ whole genome shotgun (WGS) entry which is preliminary data.</text>
</comment>
<organism evidence="3 4">
    <name type="scientific">Bifidobacterium lemurum</name>
    <dbReference type="NCBI Taxonomy" id="1603886"/>
    <lineage>
        <taxon>Bacteria</taxon>
        <taxon>Bacillati</taxon>
        <taxon>Actinomycetota</taxon>
        <taxon>Actinomycetes</taxon>
        <taxon>Bifidobacteriales</taxon>
        <taxon>Bifidobacteriaceae</taxon>
        <taxon>Bifidobacterium</taxon>
    </lineage>
</organism>
<evidence type="ECO:0000259" key="2">
    <source>
        <dbReference type="Pfam" id="PF13635"/>
    </source>
</evidence>
<reference evidence="3 4" key="1">
    <citation type="journal article" date="2017" name="BMC Genomics">
        <title>Comparative genomic and phylogenomic analyses of the Bifidobacteriaceae family.</title>
        <authorList>
            <person name="Lugli G.A."/>
            <person name="Milani C."/>
            <person name="Turroni F."/>
            <person name="Duranti S."/>
            <person name="Mancabelli L."/>
            <person name="Mangifesta M."/>
            <person name="Ferrario C."/>
            <person name="Modesto M."/>
            <person name="Mattarelli P."/>
            <person name="Jiri K."/>
            <person name="van Sinderen D."/>
            <person name="Ventura M."/>
        </authorList>
    </citation>
    <scope>NUCLEOTIDE SEQUENCE [LARGE SCALE GENOMIC DNA]</scope>
    <source>
        <strain evidence="3 4">DSM 28807</strain>
    </source>
</reference>
<dbReference type="STRING" id="1603886.GCA_001895165_01509"/>
<dbReference type="SUPFAM" id="SSF52540">
    <property type="entry name" value="P-loop containing nucleoside triphosphate hydrolases"/>
    <property type="match status" value="1"/>
</dbReference>
<proteinExistence type="predicted"/>